<dbReference type="KEGG" id="run:DR864_01910"/>
<keyword evidence="2" id="KW-0813">Transport</keyword>
<protein>
    <submittedName>
        <fullName evidence="9">TonB-dependent receptor</fullName>
    </submittedName>
</protein>
<evidence type="ECO:0000256" key="5">
    <source>
        <dbReference type="ARBA" id="ARBA00022729"/>
    </source>
</evidence>
<evidence type="ECO:0000256" key="2">
    <source>
        <dbReference type="ARBA" id="ARBA00022448"/>
    </source>
</evidence>
<comment type="subcellular location">
    <subcellularLocation>
        <location evidence="1">Cell outer membrane</location>
        <topology evidence="1">Multi-pass membrane protein</topology>
    </subcellularLocation>
</comment>
<dbReference type="OrthoDB" id="1109208at2"/>
<evidence type="ECO:0000313" key="10">
    <source>
        <dbReference type="Proteomes" id="UP000251993"/>
    </source>
</evidence>
<keyword evidence="5" id="KW-0732">Signal</keyword>
<dbReference type="Proteomes" id="UP000251993">
    <property type="component" value="Chromosome"/>
</dbReference>
<evidence type="ECO:0000256" key="1">
    <source>
        <dbReference type="ARBA" id="ARBA00004571"/>
    </source>
</evidence>
<dbReference type="Gene3D" id="2.170.130.10">
    <property type="entry name" value="TonB-dependent receptor, plug domain"/>
    <property type="match status" value="1"/>
</dbReference>
<dbReference type="GO" id="GO:0009279">
    <property type="term" value="C:cell outer membrane"/>
    <property type="evidence" value="ECO:0007669"/>
    <property type="project" value="UniProtKB-SubCell"/>
</dbReference>
<evidence type="ECO:0000256" key="7">
    <source>
        <dbReference type="ARBA" id="ARBA00023237"/>
    </source>
</evidence>
<evidence type="ECO:0000313" key="9">
    <source>
        <dbReference type="EMBL" id="AXE16570.1"/>
    </source>
</evidence>
<evidence type="ECO:0000259" key="8">
    <source>
        <dbReference type="Pfam" id="PF07715"/>
    </source>
</evidence>
<evidence type="ECO:0000256" key="6">
    <source>
        <dbReference type="ARBA" id="ARBA00023136"/>
    </source>
</evidence>
<proteinExistence type="predicted"/>
<gene>
    <name evidence="9" type="ORF">DR864_01910</name>
</gene>
<keyword evidence="7" id="KW-0998">Cell outer membrane</keyword>
<dbReference type="AlphaFoldDB" id="A0A344TD49"/>
<dbReference type="GO" id="GO:0044718">
    <property type="term" value="P:siderophore transmembrane transport"/>
    <property type="evidence" value="ECO:0007669"/>
    <property type="project" value="TreeGrafter"/>
</dbReference>
<keyword evidence="6" id="KW-0472">Membrane</keyword>
<sequence>MFIESNSFYLSLQPNKPIQEEMINRYFSPILLILTITEFSFSQISTPKKSLELDTLYLNEVIVSASRTAEPIMETPVTVERVLGTQLQKQPSSEFISSLSRLKGVDVSQSSWLITSFSTRGFNSSKAERVIQLADYVDVTSPTASLYYGNWVGIGELDLESSDIVFGANSALYGSNAFNGVLLMHSKDPFKYQGLSASLRGGNRSMIDGQIRYAKVLGNKVALKFNANYFEADEFLSSNDTAIKRVTSGGLAGSDPVNNATGNPAGWNAVNRYGDVGTTVSNPALTSLNNNAAYRIYTQGYTEAAMANWSESAGNPFKLFNNGNYKAGNYRINPSLHWQINAKVRAVYEYKLAVSNGIFQSTSRYAQRGMKYDVHRMELKSDKWFIRAYTVFDYGGKAYDLNSLAGGLLNAPMASGTQANGSRYPTFASNYYSLWNQVFTAARTNGLSAGASVPNVFAANPNGGTPSAYTLPQAIAGGQSIEAAQALASQLAAGVQLPVGSPHFNQLREQIVSGVGLIDVNGTKTVRGAAFANTARFWDISAQREWTINKLNVIAGASYRTHLLQSAGTLFSDGPNSPISANTNDILRRDRIVNWDGGAYAQLRYAVWQNRLKLAAAGRFDRFRNFGSRFSPRISAVVSLGENRQHNFRVNYAQAYRQPAQLDQFIYLDFGTLLVAGNVENGYQGLNAVSALPNGQANPDFLKPVTIKKITPEQVNTWEVGYKAQLIKGLYVDLSYYRSWYNDFIGTLRFYGREDGVVPTGAPLPTASGDFAKPTTDRTRGRLIQTWANADRQVRTQGLMGSVEYFWHKKLNLNANYTWSHINEDDVPGLILGFNTPAHKVNMGINGEPFKNITYAVNYRHISGYTYFMPIDEGYIDAFGTVDAQVNYRLPKLKSNLKIGGTNLLNANAVQVYGAASIGRIVYLGWTLEGL</sequence>
<reference evidence="9 10" key="1">
    <citation type="submission" date="2018-07" db="EMBL/GenBank/DDBJ databases">
        <title>Genome sequencing of Runella.</title>
        <authorList>
            <person name="Baek M.-G."/>
            <person name="Yi H."/>
        </authorList>
    </citation>
    <scope>NUCLEOTIDE SEQUENCE [LARGE SCALE GENOMIC DNA]</scope>
    <source>
        <strain evidence="9 10">HYN0085</strain>
    </source>
</reference>
<dbReference type="InterPro" id="IPR036942">
    <property type="entry name" value="Beta-barrel_TonB_sf"/>
</dbReference>
<dbReference type="Pfam" id="PF07715">
    <property type="entry name" value="Plug"/>
    <property type="match status" value="1"/>
</dbReference>
<dbReference type="Gene3D" id="2.40.170.20">
    <property type="entry name" value="TonB-dependent receptor, beta-barrel domain"/>
    <property type="match status" value="1"/>
</dbReference>
<organism evidence="9 10">
    <name type="scientific">Runella rosea</name>
    <dbReference type="NCBI Taxonomy" id="2259595"/>
    <lineage>
        <taxon>Bacteria</taxon>
        <taxon>Pseudomonadati</taxon>
        <taxon>Bacteroidota</taxon>
        <taxon>Cytophagia</taxon>
        <taxon>Cytophagales</taxon>
        <taxon>Spirosomataceae</taxon>
        <taxon>Runella</taxon>
    </lineage>
</organism>
<dbReference type="PANTHER" id="PTHR30069:SF29">
    <property type="entry name" value="HEMOGLOBIN AND HEMOGLOBIN-HAPTOGLOBIN-BINDING PROTEIN 1-RELATED"/>
    <property type="match status" value="1"/>
</dbReference>
<keyword evidence="10" id="KW-1185">Reference proteome</keyword>
<evidence type="ECO:0000256" key="3">
    <source>
        <dbReference type="ARBA" id="ARBA00022452"/>
    </source>
</evidence>
<dbReference type="InterPro" id="IPR039426">
    <property type="entry name" value="TonB-dep_rcpt-like"/>
</dbReference>
<feature type="domain" description="TonB-dependent receptor plug" evidence="8">
    <location>
        <begin position="72"/>
        <end position="181"/>
    </location>
</feature>
<dbReference type="EMBL" id="CP030850">
    <property type="protein sequence ID" value="AXE16570.1"/>
    <property type="molecule type" value="Genomic_DNA"/>
</dbReference>
<keyword evidence="3" id="KW-1134">Transmembrane beta strand</keyword>
<dbReference type="PANTHER" id="PTHR30069">
    <property type="entry name" value="TONB-DEPENDENT OUTER MEMBRANE RECEPTOR"/>
    <property type="match status" value="1"/>
</dbReference>
<evidence type="ECO:0000256" key="4">
    <source>
        <dbReference type="ARBA" id="ARBA00022692"/>
    </source>
</evidence>
<dbReference type="SUPFAM" id="SSF56935">
    <property type="entry name" value="Porins"/>
    <property type="match status" value="1"/>
</dbReference>
<dbReference type="GO" id="GO:0015344">
    <property type="term" value="F:siderophore uptake transmembrane transporter activity"/>
    <property type="evidence" value="ECO:0007669"/>
    <property type="project" value="TreeGrafter"/>
</dbReference>
<accession>A0A344TD49</accession>
<name>A0A344TD49_9BACT</name>
<keyword evidence="9" id="KW-0675">Receptor</keyword>
<dbReference type="InterPro" id="IPR012910">
    <property type="entry name" value="Plug_dom"/>
</dbReference>
<dbReference type="InterPro" id="IPR037066">
    <property type="entry name" value="Plug_dom_sf"/>
</dbReference>
<keyword evidence="4" id="KW-0812">Transmembrane</keyword>